<dbReference type="EMBL" id="LJSG01000006">
    <property type="protein sequence ID" value="KPP94207.1"/>
    <property type="molecule type" value="Genomic_DNA"/>
</dbReference>
<evidence type="ECO:0000313" key="4">
    <source>
        <dbReference type="Proteomes" id="UP000050413"/>
    </source>
</evidence>
<evidence type="ECO:0000313" key="2">
    <source>
        <dbReference type="EMBL" id="CUX81374.1"/>
    </source>
</evidence>
<feature type="signal peptide" evidence="1">
    <location>
        <begin position="1"/>
        <end position="20"/>
    </location>
</feature>
<reference evidence="2 5" key="2">
    <citation type="submission" date="2016-01" db="EMBL/GenBank/DDBJ databases">
        <authorList>
            <person name="Varghese N."/>
        </authorList>
    </citation>
    <scope>NUCLEOTIDE SEQUENCE [LARGE SCALE GENOMIC DNA]</scope>
    <source>
        <strain evidence="2 5">HL-91</strain>
    </source>
</reference>
<dbReference type="STRING" id="1666912.Ga0058931_1723"/>
<organism evidence="3 4">
    <name type="scientific">Roseibaca calidilacus</name>
    <dbReference type="NCBI Taxonomy" id="1666912"/>
    <lineage>
        <taxon>Bacteria</taxon>
        <taxon>Pseudomonadati</taxon>
        <taxon>Pseudomonadota</taxon>
        <taxon>Alphaproteobacteria</taxon>
        <taxon>Rhodobacterales</taxon>
        <taxon>Paracoccaceae</taxon>
        <taxon>Roseinatronobacter</taxon>
    </lineage>
</organism>
<protein>
    <submittedName>
        <fullName evidence="3">GPI-anchored cell wall organization protein</fullName>
    </submittedName>
</protein>
<proteinExistence type="predicted"/>
<dbReference type="RefSeq" id="WP_072245970.1">
    <property type="nucleotide sequence ID" value="NZ_FBYC01000004.1"/>
</dbReference>
<name>A0A0P7WJ53_9RHOB</name>
<keyword evidence="5" id="KW-1185">Reference proteome</keyword>
<sequence>MLKFVLPAALAIAAAQAASACEDRVTIDPMQARELLSTIANGGADPLDQFFAFDTLMCADQTGIRDLALRTGAASSNATIKGQVLLRSLFEMETIAVQLLPAEGLSTEHYKAIEKTPQLNFAVRYRDLAAGCLSLGHDRRCDVSSNLSVTGTKAILHIDHNNDIIGSFSVVDGSLMGSVRVDALNGLVFPAQIDLF</sequence>
<dbReference type="OrthoDB" id="8482030at2"/>
<dbReference type="AlphaFoldDB" id="A0A0P7WJ53"/>
<gene>
    <name evidence="2" type="ORF">Ga0058931_1723</name>
    <name evidence="3" type="ORF">HLUCCA05_12880</name>
</gene>
<reference evidence="3 4" key="1">
    <citation type="submission" date="2015-09" db="EMBL/GenBank/DDBJ databases">
        <title>Identification and resolution of microdiversity through metagenomic sequencing of parallel consortia.</title>
        <authorList>
            <person name="Nelson W.C."/>
            <person name="Romine M.F."/>
            <person name="Lindemann S.R."/>
        </authorList>
    </citation>
    <scope>NUCLEOTIDE SEQUENCE [LARGE SCALE GENOMIC DNA]</scope>
    <source>
        <strain evidence="3">HL-91</strain>
    </source>
</reference>
<dbReference type="Proteomes" id="UP000050413">
    <property type="component" value="Unassembled WGS sequence"/>
</dbReference>
<feature type="chain" id="PRO_5010299561" evidence="1">
    <location>
        <begin position="21"/>
        <end position="196"/>
    </location>
</feature>
<evidence type="ECO:0000313" key="3">
    <source>
        <dbReference type="EMBL" id="KPP94207.1"/>
    </source>
</evidence>
<evidence type="ECO:0000256" key="1">
    <source>
        <dbReference type="SAM" id="SignalP"/>
    </source>
</evidence>
<comment type="caution">
    <text evidence="3">The sequence shown here is derived from an EMBL/GenBank/DDBJ whole genome shotgun (WGS) entry which is preliminary data.</text>
</comment>
<dbReference type="EMBL" id="FBYC01000004">
    <property type="protein sequence ID" value="CUX81374.1"/>
    <property type="molecule type" value="Genomic_DNA"/>
</dbReference>
<dbReference type="PROSITE" id="PS51257">
    <property type="entry name" value="PROKAR_LIPOPROTEIN"/>
    <property type="match status" value="1"/>
</dbReference>
<evidence type="ECO:0000313" key="5">
    <source>
        <dbReference type="Proteomes" id="UP000182045"/>
    </source>
</evidence>
<keyword evidence="1" id="KW-0732">Signal</keyword>
<accession>A0A0P7WJ53</accession>
<dbReference type="Proteomes" id="UP000182045">
    <property type="component" value="Unassembled WGS sequence"/>
</dbReference>